<dbReference type="InterPro" id="IPR013106">
    <property type="entry name" value="Ig_V-set"/>
</dbReference>
<evidence type="ECO:0000256" key="2">
    <source>
        <dbReference type="ARBA" id="ARBA00022475"/>
    </source>
</evidence>
<dbReference type="Ensembl" id="ENSPMRT00000034060.1">
    <property type="protein sequence ID" value="ENSPMRP00000032119.1"/>
    <property type="gene ID" value="ENSPMRG00000020831.1"/>
</dbReference>
<keyword evidence="8" id="KW-0675">Receptor</keyword>
<dbReference type="OMA" id="ELYIVEH"/>
<keyword evidence="10" id="KW-0393">Immunoglobulin domain</keyword>
<dbReference type="PROSITE" id="PS50835">
    <property type="entry name" value="IG_LIKE"/>
    <property type="match status" value="2"/>
</dbReference>
<feature type="chain" id="PRO_5025487655" evidence="12">
    <location>
        <begin position="24"/>
        <end position="312"/>
    </location>
</feature>
<feature type="domain" description="Ig-like" evidence="13">
    <location>
        <begin position="143"/>
        <end position="234"/>
    </location>
</feature>
<dbReference type="GO" id="GO:0032689">
    <property type="term" value="P:negative regulation of type II interferon production"/>
    <property type="evidence" value="ECO:0007669"/>
    <property type="project" value="Ensembl"/>
</dbReference>
<reference evidence="14" key="3">
    <citation type="submission" date="2025-09" db="UniProtKB">
        <authorList>
            <consortium name="Ensembl"/>
        </authorList>
    </citation>
    <scope>IDENTIFICATION</scope>
</reference>
<dbReference type="OrthoDB" id="8680608at2759"/>
<evidence type="ECO:0000256" key="3">
    <source>
        <dbReference type="ARBA" id="ARBA00022692"/>
    </source>
</evidence>
<keyword evidence="5 11" id="KW-1133">Transmembrane helix</keyword>
<dbReference type="SUPFAM" id="SSF48726">
    <property type="entry name" value="Immunoglobulin"/>
    <property type="match status" value="2"/>
</dbReference>
<evidence type="ECO:0000259" key="13">
    <source>
        <dbReference type="PROSITE" id="PS50835"/>
    </source>
</evidence>
<dbReference type="Pfam" id="PF22705">
    <property type="entry name" value="C2-set_3"/>
    <property type="match status" value="1"/>
</dbReference>
<dbReference type="GeneTree" id="ENSGT00940000161373"/>
<dbReference type="Proteomes" id="UP000472272">
    <property type="component" value="Chromosome 17"/>
</dbReference>
<dbReference type="InterPro" id="IPR007110">
    <property type="entry name" value="Ig-like_dom"/>
</dbReference>
<proteinExistence type="predicted"/>
<evidence type="ECO:0000256" key="7">
    <source>
        <dbReference type="ARBA" id="ARBA00023157"/>
    </source>
</evidence>
<reference evidence="14" key="2">
    <citation type="submission" date="2025-08" db="UniProtKB">
        <authorList>
            <consortium name="Ensembl"/>
        </authorList>
    </citation>
    <scope>IDENTIFICATION</scope>
</reference>
<evidence type="ECO:0000256" key="5">
    <source>
        <dbReference type="ARBA" id="ARBA00022989"/>
    </source>
</evidence>
<dbReference type="InterPro" id="IPR036179">
    <property type="entry name" value="Ig-like_dom_sf"/>
</dbReference>
<evidence type="ECO:0000256" key="11">
    <source>
        <dbReference type="SAM" id="Phobius"/>
    </source>
</evidence>
<sequence>MSRQMSKLLPIVLLEIQLHMIAALFTVKVLQPRYTAEYGSDVIMGCHFPVHSPLNLMGLSVSWQRKLSLGDKEVYKLNNGQEDLTHQDSDYHGRASLSHEELDKGLSLLSITNIKLTDAGDYICVVKYEGADYKYITLSVEAPYKRINLQERREEEDLILACHSEGYPLAEVSWHYESNLNASIHANTTYEMTRDGLFNITSILRVRPSAPGNYSCAFWNQELNQETSAHKSVVLQDKTSPAHNGGKSPISFILPICLLALFLLIAIAIKVQRSKSSTKLSTRKGKRRKFRQFLKRDLDLQTKDLTEVTVTD</sequence>
<dbReference type="GO" id="GO:0071222">
    <property type="term" value="P:cellular response to lipopolysaccharide"/>
    <property type="evidence" value="ECO:0007669"/>
    <property type="project" value="TreeGrafter"/>
</dbReference>
<name>A0A670K933_PODMU</name>
<dbReference type="GO" id="GO:0046007">
    <property type="term" value="P:negative regulation of activated T cell proliferation"/>
    <property type="evidence" value="ECO:0007669"/>
    <property type="project" value="Ensembl"/>
</dbReference>
<organism evidence="14 15">
    <name type="scientific">Podarcis muralis</name>
    <name type="common">Wall lizard</name>
    <name type="synonym">Lacerta muralis</name>
    <dbReference type="NCBI Taxonomy" id="64176"/>
    <lineage>
        <taxon>Eukaryota</taxon>
        <taxon>Metazoa</taxon>
        <taxon>Chordata</taxon>
        <taxon>Craniata</taxon>
        <taxon>Vertebrata</taxon>
        <taxon>Euteleostomi</taxon>
        <taxon>Lepidosauria</taxon>
        <taxon>Squamata</taxon>
        <taxon>Bifurcata</taxon>
        <taxon>Unidentata</taxon>
        <taxon>Episquamata</taxon>
        <taxon>Laterata</taxon>
        <taxon>Lacertibaenia</taxon>
        <taxon>Lacertidae</taxon>
        <taxon>Podarcis</taxon>
    </lineage>
</organism>
<keyword evidence="2" id="KW-1003">Cell membrane</keyword>
<dbReference type="InterPro" id="IPR003599">
    <property type="entry name" value="Ig_sub"/>
</dbReference>
<dbReference type="Pfam" id="PF07686">
    <property type="entry name" value="V-set"/>
    <property type="match status" value="1"/>
</dbReference>
<feature type="domain" description="Ig-like" evidence="13">
    <location>
        <begin position="10"/>
        <end position="139"/>
    </location>
</feature>
<dbReference type="GO" id="GO:0032693">
    <property type="term" value="P:negative regulation of interleukin-10 production"/>
    <property type="evidence" value="ECO:0007669"/>
    <property type="project" value="Ensembl"/>
</dbReference>
<dbReference type="InterPro" id="IPR051713">
    <property type="entry name" value="T-cell_Activation_Regulation"/>
</dbReference>
<evidence type="ECO:0000256" key="8">
    <source>
        <dbReference type="ARBA" id="ARBA00023170"/>
    </source>
</evidence>
<evidence type="ECO:0000256" key="6">
    <source>
        <dbReference type="ARBA" id="ARBA00023136"/>
    </source>
</evidence>
<dbReference type="Gene3D" id="2.60.40.10">
    <property type="entry name" value="Immunoglobulins"/>
    <property type="match status" value="2"/>
</dbReference>
<dbReference type="InterPro" id="IPR053896">
    <property type="entry name" value="BTN3A2-like_Ig-C"/>
</dbReference>
<protein>
    <submittedName>
        <fullName evidence="14">Programmed cell death 1 ligand 2</fullName>
    </submittedName>
</protein>
<dbReference type="GO" id="GO:0006955">
    <property type="term" value="P:immune response"/>
    <property type="evidence" value="ECO:0007669"/>
    <property type="project" value="TreeGrafter"/>
</dbReference>
<accession>A0A670K933</accession>
<keyword evidence="6 11" id="KW-0472">Membrane</keyword>
<keyword evidence="9" id="KW-0325">Glycoprotein</keyword>
<feature type="signal peptide" evidence="12">
    <location>
        <begin position="1"/>
        <end position="23"/>
    </location>
</feature>
<evidence type="ECO:0000313" key="15">
    <source>
        <dbReference type="Proteomes" id="UP000472272"/>
    </source>
</evidence>
<keyword evidence="15" id="KW-1185">Reference proteome</keyword>
<keyword evidence="7" id="KW-1015">Disulfide bond</keyword>
<keyword evidence="4 12" id="KW-0732">Signal</keyword>
<dbReference type="GO" id="GO:0007166">
    <property type="term" value="P:cell surface receptor signaling pathway"/>
    <property type="evidence" value="ECO:0007669"/>
    <property type="project" value="TreeGrafter"/>
</dbReference>
<dbReference type="AlphaFoldDB" id="A0A670K933"/>
<dbReference type="SMART" id="SM00409">
    <property type="entry name" value="IG"/>
    <property type="match status" value="2"/>
</dbReference>
<dbReference type="FunFam" id="2.60.40.10:FF:001912">
    <property type="entry name" value="CD274 molecule"/>
    <property type="match status" value="1"/>
</dbReference>
<evidence type="ECO:0000256" key="1">
    <source>
        <dbReference type="ARBA" id="ARBA00004251"/>
    </source>
</evidence>
<evidence type="ECO:0000256" key="10">
    <source>
        <dbReference type="ARBA" id="ARBA00023319"/>
    </source>
</evidence>
<evidence type="ECO:0000256" key="9">
    <source>
        <dbReference type="ARBA" id="ARBA00023180"/>
    </source>
</evidence>
<dbReference type="PANTHER" id="PTHR25466">
    <property type="entry name" value="T-LYMPHOCYTE ACTIVATION ANTIGEN"/>
    <property type="match status" value="1"/>
</dbReference>
<comment type="subcellular location">
    <subcellularLocation>
        <location evidence="1">Cell membrane</location>
        <topology evidence="1">Single-pass type I membrane protein</topology>
    </subcellularLocation>
</comment>
<keyword evidence="3 11" id="KW-0812">Transmembrane</keyword>
<gene>
    <name evidence="14" type="primary">PDCD1LG2</name>
</gene>
<feature type="transmembrane region" description="Helical" evidence="11">
    <location>
        <begin position="250"/>
        <end position="269"/>
    </location>
</feature>
<dbReference type="GO" id="GO:0009897">
    <property type="term" value="C:external side of plasma membrane"/>
    <property type="evidence" value="ECO:0007669"/>
    <property type="project" value="TreeGrafter"/>
</dbReference>
<evidence type="ECO:0000256" key="12">
    <source>
        <dbReference type="SAM" id="SignalP"/>
    </source>
</evidence>
<dbReference type="InterPro" id="IPR013783">
    <property type="entry name" value="Ig-like_fold"/>
</dbReference>
<dbReference type="GO" id="GO:0042102">
    <property type="term" value="P:positive regulation of T cell proliferation"/>
    <property type="evidence" value="ECO:0007669"/>
    <property type="project" value="TreeGrafter"/>
</dbReference>
<reference evidence="14 15" key="1">
    <citation type="journal article" date="2019" name="Proc. Natl. Acad. Sci. U.S.A.">
        <title>Regulatory changes in pterin and carotenoid genes underlie balanced color polymorphisms in the wall lizard.</title>
        <authorList>
            <person name="Andrade P."/>
            <person name="Pinho C."/>
            <person name="Perez I de Lanuza G."/>
            <person name="Afonso S."/>
            <person name="Brejcha J."/>
            <person name="Rubin C.J."/>
            <person name="Wallerman O."/>
            <person name="Pereira P."/>
            <person name="Sabatino S.J."/>
            <person name="Bellati A."/>
            <person name="Pellitteri-Rosa D."/>
            <person name="Bosakova Z."/>
            <person name="Bunikis I."/>
            <person name="Carretero M.A."/>
            <person name="Feiner N."/>
            <person name="Marsik P."/>
            <person name="Pauperio F."/>
            <person name="Salvi D."/>
            <person name="Soler L."/>
            <person name="While G.M."/>
            <person name="Uller T."/>
            <person name="Font E."/>
            <person name="Andersson L."/>
            <person name="Carneiro M."/>
        </authorList>
    </citation>
    <scope>NUCLEOTIDE SEQUENCE</scope>
</reference>
<evidence type="ECO:0000256" key="4">
    <source>
        <dbReference type="ARBA" id="ARBA00022729"/>
    </source>
</evidence>
<dbReference type="PANTHER" id="PTHR25466:SF1">
    <property type="entry name" value="PROGRAMMED CELL DEATH 1 LIGAND 2"/>
    <property type="match status" value="1"/>
</dbReference>
<evidence type="ECO:0000313" key="14">
    <source>
        <dbReference type="Ensembl" id="ENSPMRP00000032119.1"/>
    </source>
</evidence>
<dbReference type="GO" id="GO:0031295">
    <property type="term" value="P:T cell costimulation"/>
    <property type="evidence" value="ECO:0007669"/>
    <property type="project" value="TreeGrafter"/>
</dbReference>